<dbReference type="SUPFAM" id="SSF103473">
    <property type="entry name" value="MFS general substrate transporter"/>
    <property type="match status" value="1"/>
</dbReference>
<keyword evidence="1" id="KW-0472">Membrane</keyword>
<dbReference type="InterPro" id="IPR036259">
    <property type="entry name" value="MFS_trans_sf"/>
</dbReference>
<gene>
    <name evidence="2" type="ORF">BRE01_29140</name>
</gene>
<dbReference type="RefSeq" id="WP_409362416.1">
    <property type="nucleotide sequence ID" value="NZ_BJON01000011.1"/>
</dbReference>
<evidence type="ECO:0000313" key="2">
    <source>
        <dbReference type="EMBL" id="GED69212.1"/>
    </source>
</evidence>
<comment type="caution">
    <text evidence="2">The sequence shown here is derived from an EMBL/GenBank/DDBJ whole genome shotgun (WGS) entry which is preliminary data.</text>
</comment>
<proteinExistence type="predicted"/>
<keyword evidence="1" id="KW-0812">Transmembrane</keyword>
<dbReference type="EMBL" id="BJON01000011">
    <property type="protein sequence ID" value="GED69212.1"/>
    <property type="molecule type" value="Genomic_DNA"/>
</dbReference>
<sequence>MGNQKTFPLLLVNMFLAMLGIGLVIPVLPQFLHEFGAGGQAAGYLALVDKQRDIWFPASG</sequence>
<organism evidence="2 3">
    <name type="scientific">Brevibacillus reuszeri</name>
    <dbReference type="NCBI Taxonomy" id="54915"/>
    <lineage>
        <taxon>Bacteria</taxon>
        <taxon>Bacillati</taxon>
        <taxon>Bacillota</taxon>
        <taxon>Bacilli</taxon>
        <taxon>Bacillales</taxon>
        <taxon>Paenibacillaceae</taxon>
        <taxon>Brevibacillus</taxon>
    </lineage>
</organism>
<feature type="transmembrane region" description="Helical" evidence="1">
    <location>
        <begin position="7"/>
        <end position="28"/>
    </location>
</feature>
<evidence type="ECO:0008006" key="4">
    <source>
        <dbReference type="Google" id="ProtNLM"/>
    </source>
</evidence>
<keyword evidence="1" id="KW-1133">Transmembrane helix</keyword>
<accession>A0ABQ0TN03</accession>
<reference evidence="2 3" key="1">
    <citation type="submission" date="2019-06" db="EMBL/GenBank/DDBJ databases">
        <title>Whole genome shotgun sequence of Brevibacillus reuszeri NBRC 15719.</title>
        <authorList>
            <person name="Hosoyama A."/>
            <person name="Uohara A."/>
            <person name="Ohji S."/>
            <person name="Ichikawa N."/>
        </authorList>
    </citation>
    <scope>NUCLEOTIDE SEQUENCE [LARGE SCALE GENOMIC DNA]</scope>
    <source>
        <strain evidence="2 3">NBRC 15719</strain>
    </source>
</reference>
<dbReference type="Proteomes" id="UP000319578">
    <property type="component" value="Unassembled WGS sequence"/>
</dbReference>
<protein>
    <recommendedName>
        <fullName evidence="4">MFS transporter</fullName>
    </recommendedName>
</protein>
<evidence type="ECO:0000313" key="3">
    <source>
        <dbReference type="Proteomes" id="UP000319578"/>
    </source>
</evidence>
<keyword evidence="3" id="KW-1185">Reference proteome</keyword>
<name>A0ABQ0TN03_9BACL</name>
<evidence type="ECO:0000256" key="1">
    <source>
        <dbReference type="SAM" id="Phobius"/>
    </source>
</evidence>